<keyword evidence="3" id="KW-1185">Reference proteome</keyword>
<dbReference type="Proteomes" id="UP001142055">
    <property type="component" value="Chromosome 2"/>
</dbReference>
<sequence length="258" mass="29938">MTEQTSSKALHVLADIPIYVCPKCGKSISETNDGDYRNHLFFDHRLSMHVLEKCFKSKKEFDKWKLVIQKLDDVSFSPRKPFPVKCSTNPKKYVYHYSCNHRYTDANLKNARCPAWIKLTYHVQNSTMRSYSYTASYCFAHIGHSRREWISVYDEDGDDVQSISNSNEDENNNHETCNNAAQSTESVSNGELMLDLIIDKEHHKKLVSPQKHDYESNIVRHLSHQSSGDNSLPRTTKKAFEDRLIPETKQITKRFKNG</sequence>
<dbReference type="EMBL" id="JAPWDV010000002">
    <property type="protein sequence ID" value="KAJ6220570.1"/>
    <property type="molecule type" value="Genomic_DNA"/>
</dbReference>
<feature type="compositionally biased region" description="Polar residues" evidence="1">
    <location>
        <begin position="176"/>
        <end position="185"/>
    </location>
</feature>
<accession>A0A9Q0RNI0</accession>
<protein>
    <submittedName>
        <fullName evidence="2">Uncharacterized protein</fullName>
    </submittedName>
</protein>
<name>A0A9Q0RNI0_BLOTA</name>
<evidence type="ECO:0000313" key="3">
    <source>
        <dbReference type="Proteomes" id="UP001142055"/>
    </source>
</evidence>
<gene>
    <name evidence="2" type="ORF">RDWZM_006382</name>
</gene>
<reference evidence="2" key="1">
    <citation type="submission" date="2022-12" db="EMBL/GenBank/DDBJ databases">
        <title>Genome assemblies of Blomia tropicalis.</title>
        <authorList>
            <person name="Cui Y."/>
        </authorList>
    </citation>
    <scope>NUCLEOTIDE SEQUENCE</scope>
    <source>
        <tissue evidence="2">Adult mites</tissue>
    </source>
</reference>
<evidence type="ECO:0000256" key="1">
    <source>
        <dbReference type="SAM" id="MobiDB-lite"/>
    </source>
</evidence>
<dbReference type="AlphaFoldDB" id="A0A9Q0RNI0"/>
<proteinExistence type="predicted"/>
<organism evidence="2 3">
    <name type="scientific">Blomia tropicalis</name>
    <name type="common">Mite</name>
    <dbReference type="NCBI Taxonomy" id="40697"/>
    <lineage>
        <taxon>Eukaryota</taxon>
        <taxon>Metazoa</taxon>
        <taxon>Ecdysozoa</taxon>
        <taxon>Arthropoda</taxon>
        <taxon>Chelicerata</taxon>
        <taxon>Arachnida</taxon>
        <taxon>Acari</taxon>
        <taxon>Acariformes</taxon>
        <taxon>Sarcoptiformes</taxon>
        <taxon>Astigmata</taxon>
        <taxon>Glycyphagoidea</taxon>
        <taxon>Echimyopodidae</taxon>
        <taxon>Blomia</taxon>
    </lineage>
</organism>
<comment type="caution">
    <text evidence="2">The sequence shown here is derived from an EMBL/GenBank/DDBJ whole genome shotgun (WGS) entry which is preliminary data.</text>
</comment>
<evidence type="ECO:0000313" key="2">
    <source>
        <dbReference type="EMBL" id="KAJ6220570.1"/>
    </source>
</evidence>
<feature type="region of interest" description="Disordered" evidence="1">
    <location>
        <begin position="160"/>
        <end position="185"/>
    </location>
</feature>